<feature type="transmembrane region" description="Helical" evidence="1">
    <location>
        <begin position="74"/>
        <end position="99"/>
    </location>
</feature>
<keyword evidence="1" id="KW-1133">Transmembrane helix</keyword>
<reference evidence="2 3" key="1">
    <citation type="journal article" date="2020" name="IScience">
        <title>Genome Sequencing of the Endangered Kingdonia uniflora (Circaeasteraceae, Ranunculales) Reveals Potential Mechanisms of Evolutionary Specialization.</title>
        <authorList>
            <person name="Sun Y."/>
            <person name="Deng T."/>
            <person name="Zhang A."/>
            <person name="Moore M.J."/>
            <person name="Landis J.B."/>
            <person name="Lin N."/>
            <person name="Zhang H."/>
            <person name="Zhang X."/>
            <person name="Huang J."/>
            <person name="Zhang X."/>
            <person name="Sun H."/>
            <person name="Wang H."/>
        </authorList>
    </citation>
    <scope>NUCLEOTIDE SEQUENCE [LARGE SCALE GENOMIC DNA]</scope>
    <source>
        <strain evidence="2">TB1705</strain>
        <tissue evidence="2">Leaf</tissue>
    </source>
</reference>
<dbReference type="EMBL" id="JACGCM010001144">
    <property type="protein sequence ID" value="KAF6161085.1"/>
    <property type="molecule type" value="Genomic_DNA"/>
</dbReference>
<name>A0A7J7N1P1_9MAGN</name>
<evidence type="ECO:0000313" key="3">
    <source>
        <dbReference type="Proteomes" id="UP000541444"/>
    </source>
</evidence>
<sequence length="112" mass="12580">MFKSKDASGWFAACHNPWEVIFKGYAKGVQWQSRERQIRLGEGCTCTYNHYQVNHAVLGERWLPAATSTVKLDALLSCVLSVCFYVVFLIVAADLSFFFDVGDEVEDDSTSS</sequence>
<gene>
    <name evidence="2" type="ORF">GIB67_007726</name>
</gene>
<protein>
    <submittedName>
        <fullName evidence="2">Uncharacterized protein</fullName>
    </submittedName>
</protein>
<evidence type="ECO:0000313" key="2">
    <source>
        <dbReference type="EMBL" id="KAF6161085.1"/>
    </source>
</evidence>
<dbReference type="AlphaFoldDB" id="A0A7J7N1P1"/>
<accession>A0A7J7N1P1</accession>
<keyword evidence="1" id="KW-0812">Transmembrane</keyword>
<dbReference type="Proteomes" id="UP000541444">
    <property type="component" value="Unassembled WGS sequence"/>
</dbReference>
<comment type="caution">
    <text evidence="2">The sequence shown here is derived from an EMBL/GenBank/DDBJ whole genome shotgun (WGS) entry which is preliminary data.</text>
</comment>
<proteinExistence type="predicted"/>
<organism evidence="2 3">
    <name type="scientific">Kingdonia uniflora</name>
    <dbReference type="NCBI Taxonomy" id="39325"/>
    <lineage>
        <taxon>Eukaryota</taxon>
        <taxon>Viridiplantae</taxon>
        <taxon>Streptophyta</taxon>
        <taxon>Embryophyta</taxon>
        <taxon>Tracheophyta</taxon>
        <taxon>Spermatophyta</taxon>
        <taxon>Magnoliopsida</taxon>
        <taxon>Ranunculales</taxon>
        <taxon>Circaeasteraceae</taxon>
        <taxon>Kingdonia</taxon>
    </lineage>
</organism>
<keyword evidence="3" id="KW-1185">Reference proteome</keyword>
<evidence type="ECO:0000256" key="1">
    <source>
        <dbReference type="SAM" id="Phobius"/>
    </source>
</evidence>
<keyword evidence="1" id="KW-0472">Membrane</keyword>
<feature type="non-terminal residue" evidence="2">
    <location>
        <position position="1"/>
    </location>
</feature>